<sequence length="473" mass="52006">MAASACAGCLSGGFLNLGSSRGPQWSSADVDFGVGVGGATLGGGIRFRRSRLQEFVVLKVCANGQNLPQNVDLPAVLPKKKKKPFLTPLKQQKKNRRPPPAGDGTARAPANGMLVQRLVPVAHTVIRAKGICERGVARLVENIPVKTCRFCTEVHIGPVGHNLGTCRGPGSNSRKGLHDWLKGSADDIMVPVEAYHLEDRLGQPISHDKRFDVDRISAVEELCIQAGVDDPRYPTVRYSAPVIPKFRKKVEDASRSGDAQDISYRIKENNPKKFAHPLDDTGWTEVSMQEINSEVGEDVETSIEIKDDEDMDSEALACESNSAFGEELLEICAEDDLESVAEKTLTAWEIMRQGSRRLMTKYRVVACGYCPEVHVGPKGHRARNCGAFKHQWRDGKHGWQDAALDELIPSQYVWHLRDKNGPSLEAALKRFYGKAPALVELCVQAGAAIPEKYKPLMRLDIAIPTMEEVELVV</sequence>
<evidence type="ECO:0000256" key="1">
    <source>
        <dbReference type="SAM" id="MobiDB-lite"/>
    </source>
</evidence>
<dbReference type="InterPro" id="IPR023342">
    <property type="entry name" value="APO_dom"/>
</dbReference>
<keyword evidence="4" id="KW-1185">Reference proteome</keyword>
<feature type="region of interest" description="Disordered" evidence="1">
    <location>
        <begin position="82"/>
        <end position="109"/>
    </location>
</feature>
<feature type="domain" description="APO" evidence="2">
    <location>
        <begin position="147"/>
        <end position="232"/>
    </location>
</feature>
<evidence type="ECO:0000313" key="4">
    <source>
        <dbReference type="Proteomes" id="UP000077202"/>
    </source>
</evidence>
<protein>
    <recommendedName>
        <fullName evidence="2">APO domain-containing protein</fullName>
    </recommendedName>
</protein>
<dbReference type="PANTHER" id="PTHR10388">
    <property type="entry name" value="EUKARYOTIC TRANSLATION INITIATION FACTOR SUI1"/>
    <property type="match status" value="1"/>
</dbReference>
<name>A0A176VJ48_MARPO</name>
<dbReference type="Pfam" id="PF05634">
    <property type="entry name" value="APO_RNA-bind"/>
    <property type="match status" value="2"/>
</dbReference>
<dbReference type="GO" id="GO:0003723">
    <property type="term" value="F:RNA binding"/>
    <property type="evidence" value="ECO:0007669"/>
    <property type="project" value="InterPro"/>
</dbReference>
<feature type="domain" description="APO" evidence="2">
    <location>
        <begin position="366"/>
        <end position="451"/>
    </location>
</feature>
<organism evidence="3 4">
    <name type="scientific">Marchantia polymorpha subsp. ruderalis</name>
    <dbReference type="NCBI Taxonomy" id="1480154"/>
    <lineage>
        <taxon>Eukaryota</taxon>
        <taxon>Viridiplantae</taxon>
        <taxon>Streptophyta</taxon>
        <taxon>Embryophyta</taxon>
        <taxon>Marchantiophyta</taxon>
        <taxon>Marchantiopsida</taxon>
        <taxon>Marchantiidae</taxon>
        <taxon>Marchantiales</taxon>
        <taxon>Marchantiaceae</taxon>
        <taxon>Marchantia</taxon>
    </lineage>
</organism>
<proteinExistence type="predicted"/>
<accession>A0A176VJ48</accession>
<dbReference type="Proteomes" id="UP000077202">
    <property type="component" value="Unassembled WGS sequence"/>
</dbReference>
<comment type="caution">
    <text evidence="3">The sequence shown here is derived from an EMBL/GenBank/DDBJ whole genome shotgun (WGS) entry which is preliminary data.</text>
</comment>
<dbReference type="PROSITE" id="PS51499">
    <property type="entry name" value="APO"/>
    <property type="match status" value="2"/>
</dbReference>
<dbReference type="EMBL" id="LVLJ01003630">
    <property type="protein sequence ID" value="OAE20351.1"/>
    <property type="molecule type" value="Genomic_DNA"/>
</dbReference>
<dbReference type="AlphaFoldDB" id="A0A176VJ48"/>
<gene>
    <name evidence="3" type="ORF">AXG93_209s1190</name>
</gene>
<evidence type="ECO:0000313" key="3">
    <source>
        <dbReference type="EMBL" id="OAE20351.1"/>
    </source>
</evidence>
<evidence type="ECO:0000259" key="2">
    <source>
        <dbReference type="PROSITE" id="PS51499"/>
    </source>
</evidence>
<reference evidence="3" key="1">
    <citation type="submission" date="2016-03" db="EMBL/GenBank/DDBJ databases">
        <title>Mechanisms controlling the formation of the plant cell surface in tip-growing cells are functionally conserved among land plants.</title>
        <authorList>
            <person name="Honkanen S."/>
            <person name="Jones V.A."/>
            <person name="Morieri G."/>
            <person name="Champion C."/>
            <person name="Hetherington A.J."/>
            <person name="Kelly S."/>
            <person name="Saint-Marcoux D."/>
            <person name="Proust H."/>
            <person name="Prescott H."/>
            <person name="Dolan L."/>
        </authorList>
    </citation>
    <scope>NUCLEOTIDE SEQUENCE [LARGE SCALE GENOMIC DNA]</scope>
    <source>
        <tissue evidence="3">Whole gametophyte</tissue>
    </source>
</reference>